<feature type="binding site" evidence="2">
    <location>
        <begin position="207"/>
        <end position="208"/>
    </location>
    <ligand>
        <name>ATP</name>
        <dbReference type="ChEBI" id="CHEBI:30616"/>
    </ligand>
</feature>
<evidence type="ECO:0000256" key="2">
    <source>
        <dbReference type="PIRSR" id="PIRSR640198-2"/>
    </source>
</evidence>
<evidence type="ECO:0000313" key="6">
    <source>
        <dbReference type="EMBL" id="EEX73284.1"/>
    </source>
</evidence>
<dbReference type="EMBL" id="ACVB02000029">
    <property type="protein sequence ID" value="EEX73284.1"/>
    <property type="molecule type" value="Genomic_DNA"/>
</dbReference>
<dbReference type="Proteomes" id="UP000006233">
    <property type="component" value="Unassembled WGS sequence"/>
</dbReference>
<organism evidence="6 7">
    <name type="scientific">Leptotrichia hofstadii F0254</name>
    <dbReference type="NCBI Taxonomy" id="634994"/>
    <lineage>
        <taxon>Bacteria</taxon>
        <taxon>Fusobacteriati</taxon>
        <taxon>Fusobacteriota</taxon>
        <taxon>Fusobacteriia</taxon>
        <taxon>Fusobacteriales</taxon>
        <taxon>Leptotrichiaceae</taxon>
        <taxon>Leptotrichia</taxon>
    </lineage>
</organism>
<comment type="caution">
    <text evidence="6">The sequence shown here is derived from an EMBL/GenBank/DDBJ whole genome shotgun (WGS) entry which is preliminary data.</text>
</comment>
<feature type="binding site" evidence="2">
    <location>
        <begin position="170"/>
        <end position="177"/>
    </location>
    <ligand>
        <name>ATP</name>
        <dbReference type="ChEBI" id="CHEBI:30616"/>
    </ligand>
</feature>
<feature type="active site" evidence="1">
    <location>
        <position position="166"/>
    </location>
</feature>
<dbReference type="PANTHER" id="PTHR13504:SF38">
    <property type="entry name" value="FIDO DOMAIN-CONTAINING PROTEIN"/>
    <property type="match status" value="1"/>
</dbReference>
<feature type="site" description="Important for autoinhibition of adenylyltransferase activity" evidence="3">
    <location>
        <position position="43"/>
    </location>
</feature>
<dbReference type="InterPro" id="IPR040198">
    <property type="entry name" value="Fido_containing"/>
</dbReference>
<dbReference type="Pfam" id="PF21247">
    <property type="entry name" value="Fic-like_C"/>
    <property type="match status" value="1"/>
</dbReference>
<dbReference type="AlphaFoldDB" id="C9N191"/>
<sequence>MTVLIGEISEEIGRMSIFQEKISNPHLRRENRIKTIHSSLAIEHNSLSLEQVTAILDGKRVLGNPNEIKEVKNAYEAYELLTKLNPFSVKDLLNAHRLMMNGLVKENGKFRSQGVGIFAGRKVVHIAPPADLVPKHISSLISWYKTSSVHPLIKSAVFHYEFEFIHPFSDGNGRIGRMWHTLLLGKWKKIFFWLPIEELIKKEQKEYYDTLAIADKEGESTIFVEFMLKIINDSLKEIKTSEKIIDQDNDQVAVQDSNQNKNPVEKLLSVLGDNILSATEIMEKLNLVHKPTFRKNYLNPALEAKLIERTIPDKPNSKNQKYRKSEKIIKR</sequence>
<keyword evidence="2" id="KW-0067">ATP-binding</keyword>
<evidence type="ECO:0000259" key="5">
    <source>
        <dbReference type="PROSITE" id="PS51459"/>
    </source>
</evidence>
<evidence type="ECO:0000256" key="3">
    <source>
        <dbReference type="PIRSR" id="PIRSR640198-3"/>
    </source>
</evidence>
<evidence type="ECO:0000313" key="7">
    <source>
        <dbReference type="Proteomes" id="UP000006233"/>
    </source>
</evidence>
<evidence type="ECO:0000256" key="1">
    <source>
        <dbReference type="PIRSR" id="PIRSR640198-1"/>
    </source>
</evidence>
<dbReference type="SUPFAM" id="SSF140931">
    <property type="entry name" value="Fic-like"/>
    <property type="match status" value="1"/>
</dbReference>
<reference evidence="6 7" key="1">
    <citation type="submission" date="2009-09" db="EMBL/GenBank/DDBJ databases">
        <authorList>
            <person name="Weinstock G."/>
            <person name="Sodergren E."/>
            <person name="Clifton S."/>
            <person name="Fulton L."/>
            <person name="Fulton B."/>
            <person name="Courtney L."/>
            <person name="Fronick C."/>
            <person name="Harrison M."/>
            <person name="Strong C."/>
            <person name="Farmer C."/>
            <person name="Delahaunty K."/>
            <person name="Markovic C."/>
            <person name="Hall O."/>
            <person name="Minx P."/>
            <person name="Tomlinson C."/>
            <person name="Mitreva M."/>
            <person name="Nelson J."/>
            <person name="Hou S."/>
            <person name="Wollam A."/>
            <person name="Pepin K.H."/>
            <person name="Johnson M."/>
            <person name="Bhonagiri V."/>
            <person name="Nash W.E."/>
            <person name="Warren W."/>
            <person name="Chinwalla A."/>
            <person name="Mardis E.R."/>
            <person name="Wilson R.K."/>
        </authorList>
    </citation>
    <scope>NUCLEOTIDE SEQUENCE [LARGE SCALE GENOMIC DNA]</scope>
    <source>
        <strain evidence="6 7">F0254</strain>
    </source>
</reference>
<dbReference type="GO" id="GO:0005524">
    <property type="term" value="F:ATP binding"/>
    <property type="evidence" value="ECO:0007669"/>
    <property type="project" value="UniProtKB-KW"/>
</dbReference>
<dbReference type="STRING" id="634994.GCWU000323_02612"/>
<dbReference type="PROSITE" id="PS51459">
    <property type="entry name" value="FIDO"/>
    <property type="match status" value="1"/>
</dbReference>
<protein>
    <submittedName>
        <fullName evidence="6">Fic family protein</fullName>
    </submittedName>
</protein>
<proteinExistence type="predicted"/>
<dbReference type="InterPro" id="IPR036597">
    <property type="entry name" value="Fido-like_dom_sf"/>
</dbReference>
<accession>C9N191</accession>
<evidence type="ECO:0000256" key="4">
    <source>
        <dbReference type="SAM" id="MobiDB-lite"/>
    </source>
</evidence>
<dbReference type="Gene3D" id="1.10.3290.10">
    <property type="entry name" value="Fido-like domain"/>
    <property type="match status" value="1"/>
</dbReference>
<dbReference type="HOGENOM" id="CLU_047250_0_0_0"/>
<feature type="region of interest" description="Disordered" evidence="4">
    <location>
        <begin position="312"/>
        <end position="331"/>
    </location>
</feature>
<keyword evidence="2" id="KW-0547">Nucleotide-binding</keyword>
<dbReference type="InterPro" id="IPR049514">
    <property type="entry name" value="Fic-like_C"/>
</dbReference>
<dbReference type="PANTHER" id="PTHR13504">
    <property type="entry name" value="FIDO DOMAIN-CONTAINING PROTEIN DDB_G0283145"/>
    <property type="match status" value="1"/>
</dbReference>
<dbReference type="InterPro" id="IPR003812">
    <property type="entry name" value="Fido"/>
</dbReference>
<dbReference type="Pfam" id="PF02661">
    <property type="entry name" value="Fic"/>
    <property type="match status" value="1"/>
</dbReference>
<gene>
    <name evidence="6" type="ORF">GCWU000323_02612</name>
</gene>
<name>C9N191_9FUSO</name>
<feature type="domain" description="Fido" evidence="5">
    <location>
        <begin position="87"/>
        <end position="229"/>
    </location>
</feature>
<dbReference type="eggNOG" id="COG3177">
    <property type="taxonomic scope" value="Bacteria"/>
</dbReference>